<dbReference type="SUPFAM" id="SSF50370">
    <property type="entry name" value="Ricin B-like lectins"/>
    <property type="match status" value="2"/>
</dbReference>
<reference evidence="5 6" key="1">
    <citation type="submission" date="2016-02" db="EMBL/GenBank/DDBJ databases">
        <authorList>
            <person name="Alioto T."/>
            <person name="Alioto T."/>
        </authorList>
    </citation>
    <scope>NUCLEOTIDE SEQUENCE [LARGE SCALE GENOMIC DNA]</scope>
    <source>
        <strain evidence="5 6">NR010</strain>
    </source>
</reference>
<evidence type="ECO:0000256" key="2">
    <source>
        <dbReference type="SAM" id="MobiDB-lite"/>
    </source>
</evidence>
<dbReference type="SUPFAM" id="SSF51445">
    <property type="entry name" value="(Trans)glycosidases"/>
    <property type="match status" value="1"/>
</dbReference>
<proteinExistence type="inferred from homology"/>
<dbReference type="SMART" id="SM00458">
    <property type="entry name" value="RICIN"/>
    <property type="match status" value="2"/>
</dbReference>
<name>A0A3E1J2E3_GARVA</name>
<dbReference type="PROSITE" id="PS50231">
    <property type="entry name" value="RICIN_B_LECTIN"/>
    <property type="match status" value="2"/>
</dbReference>
<gene>
    <name evidence="5" type="ORF">AXE77_02765</name>
</gene>
<protein>
    <submittedName>
        <fullName evidence="5">Glycosyl hydrolase family 25</fullName>
    </submittedName>
</protein>
<dbReference type="PROSITE" id="PS51904">
    <property type="entry name" value="GLYCOSYL_HYDROL_F25_2"/>
    <property type="match status" value="1"/>
</dbReference>
<accession>A0A3E1J2E3</accession>
<evidence type="ECO:0000259" key="4">
    <source>
        <dbReference type="SMART" id="SM00458"/>
    </source>
</evidence>
<feature type="domain" description="Ricin B lectin" evidence="4">
    <location>
        <begin position="366"/>
        <end position="503"/>
    </location>
</feature>
<organism evidence="5 6">
    <name type="scientific">Gardnerella vaginalis</name>
    <dbReference type="NCBI Taxonomy" id="2702"/>
    <lineage>
        <taxon>Bacteria</taxon>
        <taxon>Bacillati</taxon>
        <taxon>Actinomycetota</taxon>
        <taxon>Actinomycetes</taxon>
        <taxon>Bifidobacteriales</taxon>
        <taxon>Bifidobacteriaceae</taxon>
        <taxon>Gardnerella</taxon>
    </lineage>
</organism>
<dbReference type="Gene3D" id="3.20.20.80">
    <property type="entry name" value="Glycosidases"/>
    <property type="match status" value="1"/>
</dbReference>
<dbReference type="PANTHER" id="PTHR34135">
    <property type="entry name" value="LYSOZYME"/>
    <property type="match status" value="1"/>
</dbReference>
<dbReference type="InterPro" id="IPR035992">
    <property type="entry name" value="Ricin_B-like_lectins"/>
</dbReference>
<comment type="similarity">
    <text evidence="1">Belongs to the glycosyl hydrolase 25 family.</text>
</comment>
<dbReference type="InterPro" id="IPR002053">
    <property type="entry name" value="Glyco_hydro_25"/>
</dbReference>
<feature type="region of interest" description="Disordered" evidence="2">
    <location>
        <begin position="42"/>
        <end position="87"/>
    </location>
</feature>
<feature type="chain" id="PRO_5017677071" evidence="3">
    <location>
        <begin position="21"/>
        <end position="649"/>
    </location>
</feature>
<feature type="domain" description="Ricin B lectin" evidence="4">
    <location>
        <begin position="511"/>
        <end position="649"/>
    </location>
</feature>
<dbReference type="Gene3D" id="2.80.10.50">
    <property type="match status" value="5"/>
</dbReference>
<dbReference type="InterPro" id="IPR017853">
    <property type="entry name" value="GH"/>
</dbReference>
<keyword evidence="3" id="KW-0732">Signal</keyword>
<dbReference type="GO" id="GO:0009253">
    <property type="term" value="P:peptidoglycan catabolic process"/>
    <property type="evidence" value="ECO:0007669"/>
    <property type="project" value="InterPro"/>
</dbReference>
<feature type="compositionally biased region" description="Low complexity" evidence="2">
    <location>
        <begin position="45"/>
        <end position="76"/>
    </location>
</feature>
<evidence type="ECO:0000256" key="1">
    <source>
        <dbReference type="ARBA" id="ARBA00010646"/>
    </source>
</evidence>
<keyword evidence="5" id="KW-0378">Hydrolase</keyword>
<sequence>MGQILVRVLAGLVSVATAVAMNIAAPQQTSVPTRDVLLRTETQKTSATRAAKSPRAAAQAQPRAAAKAQPRANQSARKPIIQPLPSGTVRQTALQENEYGAHWGEIDGAPAFFTADNKIFAKHAEGVIDVSEHQHEIDWEAVKASGVNGAIIRISYGWDNGYDKQALRNINECKRLGIPFGIYTYSYAEKAEDGAAEGADIVKLLKGAGVNPDDLSYPVYYDLEPWVWTGHEHPTSPYVYQDIVASWWNQLSSAGYNKLGVYSYTNYLNGPLNSKYIHDRTSWVASYGSNVGFSISTPIRGWQYTSSGSVNGISGSVDLNAFGMTDGSKMNFAYSTSSNGDDSDGGTNGDANSVDVRELPSVEVPNGYYFINAMLKNTSSIDMPGASNANETPIQLYQWNNSAAQQFMFERQGDGSYVIRNAHSGKVLDVQYAKPKNGAVVWQYDANGSKAQRWVLRNSGSGYYVQSALGNWVLDISGANSSNGARITLYRPNGTEAQLFMPASAELAAKNNVTIKSAANNNVAIDISGANLGNFAPVQVSQFNADAKSQHFNLKQVGNGLYVIVNKNSHKAIDVPSSKNDNGTKIRQYAAHKGNGQRWMLWKYSDGTYAIVSLVAGRAIDIPNGNAANGQLLQLYTPNHSASQRWVIE</sequence>
<dbReference type="EMBL" id="LRTV01000001">
    <property type="protein sequence ID" value="RFD80412.1"/>
    <property type="molecule type" value="Genomic_DNA"/>
</dbReference>
<dbReference type="GO" id="GO:0016052">
    <property type="term" value="P:carbohydrate catabolic process"/>
    <property type="evidence" value="ECO:0007669"/>
    <property type="project" value="TreeGrafter"/>
</dbReference>
<dbReference type="GO" id="GO:0016998">
    <property type="term" value="P:cell wall macromolecule catabolic process"/>
    <property type="evidence" value="ECO:0007669"/>
    <property type="project" value="InterPro"/>
</dbReference>
<evidence type="ECO:0000256" key="3">
    <source>
        <dbReference type="SAM" id="SignalP"/>
    </source>
</evidence>
<dbReference type="CDD" id="cd06414">
    <property type="entry name" value="GH25_LytC-like"/>
    <property type="match status" value="1"/>
</dbReference>
<dbReference type="RefSeq" id="WP_240612628.1">
    <property type="nucleotide sequence ID" value="NZ_LRTV01000001.1"/>
</dbReference>
<comment type="caution">
    <text evidence="5">The sequence shown here is derived from an EMBL/GenBank/DDBJ whole genome shotgun (WGS) entry which is preliminary data.</text>
</comment>
<dbReference type="GO" id="GO:0003796">
    <property type="term" value="F:lysozyme activity"/>
    <property type="evidence" value="ECO:0007669"/>
    <property type="project" value="InterPro"/>
</dbReference>
<dbReference type="PANTHER" id="PTHR34135:SF2">
    <property type="entry name" value="LYSOZYME"/>
    <property type="match status" value="1"/>
</dbReference>
<dbReference type="Pfam" id="PF01183">
    <property type="entry name" value="Glyco_hydro_25"/>
    <property type="match status" value="1"/>
</dbReference>
<dbReference type="CDD" id="cd00161">
    <property type="entry name" value="beta-trefoil_Ricin-like"/>
    <property type="match status" value="2"/>
</dbReference>
<dbReference type="AlphaFoldDB" id="A0A3E1J2E3"/>
<feature type="region of interest" description="Disordered" evidence="2">
    <location>
        <begin position="335"/>
        <end position="356"/>
    </location>
</feature>
<dbReference type="Pfam" id="PF14200">
    <property type="entry name" value="RicinB_lectin_2"/>
    <property type="match status" value="3"/>
</dbReference>
<dbReference type="Proteomes" id="UP000259221">
    <property type="component" value="Unassembled WGS sequence"/>
</dbReference>
<dbReference type="InterPro" id="IPR000772">
    <property type="entry name" value="Ricin_B_lectin"/>
</dbReference>
<evidence type="ECO:0000313" key="6">
    <source>
        <dbReference type="Proteomes" id="UP000259221"/>
    </source>
</evidence>
<evidence type="ECO:0000313" key="5">
    <source>
        <dbReference type="EMBL" id="RFD80412.1"/>
    </source>
</evidence>
<feature type="signal peptide" evidence="3">
    <location>
        <begin position="1"/>
        <end position="20"/>
    </location>
</feature>